<reference evidence="1 2" key="1">
    <citation type="submission" date="2016-11" db="UniProtKB">
        <authorList>
            <consortium name="WormBaseParasite"/>
        </authorList>
    </citation>
    <scope>IDENTIFICATION</scope>
    <source>
        <strain evidence="1 2">pt0022</strain>
    </source>
</reference>
<protein>
    <submittedName>
        <fullName evidence="1 2">Uncharacterized protein</fullName>
    </submittedName>
</protein>
<dbReference type="AlphaFoldDB" id="A0A1I8EJF0"/>
<dbReference type="WBParaSite" id="maker-PairedContig_2571-snap-gene-0.4-mRNA-1">
    <property type="protein sequence ID" value="maker-PairedContig_2571-snap-gene-0.4-mRNA-1"/>
    <property type="gene ID" value="maker-PairedContig_2571-snap-gene-0.4"/>
</dbReference>
<evidence type="ECO:0000313" key="1">
    <source>
        <dbReference type="WBParaSite" id="maker-PairedContig_2571-snap-gene-0.4-mRNA-1"/>
    </source>
</evidence>
<sequence length="149" mass="16981">MSMLEKILAEHEGMKSVIPVKVRQEEEKKEEPEVSIGKLNYDNEVDLDTAEILVHKFVAPEEDNKVSKAKDANLREESEDWYDITDPRNKINQRRRGVFIRPQLIIASSCVNGIKPNKRYAFAGPHSPLAHSGNGTIITFNFSQIICKF</sequence>
<dbReference type="STRING" id="6293.A0A1I8EJF0"/>
<evidence type="ECO:0000313" key="2">
    <source>
        <dbReference type="WBParaSite" id="maker-PairedContig_5473-snap-gene-0.4-mRNA-1"/>
    </source>
</evidence>
<dbReference type="WBParaSite" id="maker-PairedContig_5473-snap-gene-0.4-mRNA-1">
    <property type="protein sequence ID" value="maker-PairedContig_5473-snap-gene-0.4-mRNA-1"/>
    <property type="gene ID" value="maker-PairedContig_5473-snap-gene-0.4"/>
</dbReference>
<name>A0A1I8EJF0_WUCBA</name>
<organism evidence="1">
    <name type="scientific">Wuchereria bancrofti</name>
    <dbReference type="NCBI Taxonomy" id="6293"/>
    <lineage>
        <taxon>Eukaryota</taxon>
        <taxon>Metazoa</taxon>
        <taxon>Ecdysozoa</taxon>
        <taxon>Nematoda</taxon>
        <taxon>Chromadorea</taxon>
        <taxon>Rhabditida</taxon>
        <taxon>Spirurina</taxon>
        <taxon>Spiruromorpha</taxon>
        <taxon>Filarioidea</taxon>
        <taxon>Onchocercidae</taxon>
        <taxon>Wuchereria</taxon>
    </lineage>
</organism>
<accession>A0A1I8EJF0</accession>
<proteinExistence type="predicted"/>